<evidence type="ECO:0000256" key="1">
    <source>
        <dbReference type="ARBA" id="ARBA00005006"/>
    </source>
</evidence>
<dbReference type="GO" id="GO:0006750">
    <property type="term" value="P:glutathione biosynthetic process"/>
    <property type="evidence" value="ECO:0007669"/>
    <property type="project" value="UniProtKB-UniRule"/>
</dbReference>
<evidence type="ECO:0000256" key="8">
    <source>
        <dbReference type="ARBA" id="ARBA00022946"/>
    </source>
</evidence>
<reference evidence="12 13" key="1">
    <citation type="submission" date="2017-01" db="EMBL/GenBank/DDBJ databases">
        <title>Complete genome sequence of esterase-producing bacterium Croceicoccus marinus E4A9.</title>
        <authorList>
            <person name="Wu Y.-H."/>
            <person name="Cheng H."/>
            <person name="Xu L."/>
            <person name="Huo Y.-Y."/>
            <person name="Wang C.-S."/>
            <person name="Xu X.-W."/>
        </authorList>
    </citation>
    <scope>NUCLEOTIDE SEQUENCE [LARGE SCALE GENOMIC DNA]</scope>
    <source>
        <strain evidence="12 13">E4A9</strain>
    </source>
</reference>
<keyword evidence="13" id="KW-1185">Reference proteome</keyword>
<dbReference type="GO" id="GO:0004357">
    <property type="term" value="F:glutamate-cysteine ligase activity"/>
    <property type="evidence" value="ECO:0007669"/>
    <property type="project" value="UniProtKB-UniRule"/>
</dbReference>
<comment type="subunit">
    <text evidence="3">Homodimer or monomer when oxidized or reduced, respectively.</text>
</comment>
<name>A0A1Z1FC01_9SPHN</name>
<evidence type="ECO:0000256" key="7">
    <source>
        <dbReference type="ARBA" id="ARBA00022840"/>
    </source>
</evidence>
<evidence type="ECO:0000313" key="13">
    <source>
        <dbReference type="Proteomes" id="UP000195807"/>
    </source>
</evidence>
<dbReference type="PIRSF" id="PIRSF017901">
    <property type="entry name" value="GCL"/>
    <property type="match status" value="1"/>
</dbReference>
<keyword evidence="6 10" id="KW-0547">Nucleotide-binding</keyword>
<dbReference type="PANTHER" id="PTHR34378:SF1">
    <property type="entry name" value="GLUTAMATE--CYSTEINE LIGASE, CHLOROPLASTIC"/>
    <property type="match status" value="1"/>
</dbReference>
<proteinExistence type="inferred from homology"/>
<evidence type="ECO:0000256" key="2">
    <source>
        <dbReference type="ARBA" id="ARBA00010253"/>
    </source>
</evidence>
<evidence type="ECO:0000256" key="10">
    <source>
        <dbReference type="PIRNR" id="PIRNR017901"/>
    </source>
</evidence>
<gene>
    <name evidence="12" type="ORF">A9D14_08905</name>
</gene>
<dbReference type="InterPro" id="IPR006336">
    <property type="entry name" value="GCS2"/>
</dbReference>
<comment type="pathway">
    <text evidence="1">Sulfur metabolism; glutathione biosynthesis; glutathione from L-cysteine and L-glutamate: step 1/2.</text>
</comment>
<comment type="similarity">
    <text evidence="10">Belongs to the glutamate--cysteine ligase type 2 family. EgtA subfamily.</text>
</comment>
<dbReference type="AlphaFoldDB" id="A0A1Z1FC01"/>
<dbReference type="GO" id="GO:0005524">
    <property type="term" value="F:ATP binding"/>
    <property type="evidence" value="ECO:0007669"/>
    <property type="project" value="UniProtKB-UniRule"/>
</dbReference>
<organism evidence="12 13">
    <name type="scientific">Croceicoccus marinus</name>
    <dbReference type="NCBI Taxonomy" id="450378"/>
    <lineage>
        <taxon>Bacteria</taxon>
        <taxon>Pseudomonadati</taxon>
        <taxon>Pseudomonadota</taxon>
        <taxon>Alphaproteobacteria</taxon>
        <taxon>Sphingomonadales</taxon>
        <taxon>Erythrobacteraceae</taxon>
        <taxon>Croceicoccus</taxon>
    </lineage>
</organism>
<comment type="similarity">
    <text evidence="2">Belongs to the carboxylate-amine ligase family. Glutamate--cysteine ligase type 2 subfamily.</text>
</comment>
<evidence type="ECO:0000256" key="5">
    <source>
        <dbReference type="ARBA" id="ARBA00022684"/>
    </source>
</evidence>
<comment type="function">
    <text evidence="10">Catalyzes the synthesis of gamma-glutamylcysteine (gamma-GC).</text>
</comment>
<keyword evidence="5" id="KW-0317">Glutathione biosynthesis</keyword>
<evidence type="ECO:0000256" key="9">
    <source>
        <dbReference type="ARBA" id="ARBA00023157"/>
    </source>
</evidence>
<dbReference type="EC" id="6.3.2.2" evidence="10"/>
<dbReference type="InterPro" id="IPR011556">
    <property type="entry name" value="Glut_cys_lig_pln_type"/>
</dbReference>
<keyword evidence="4 10" id="KW-0436">Ligase</keyword>
<dbReference type="InterPro" id="IPR035434">
    <property type="entry name" value="GCL_bact_plant"/>
</dbReference>
<feature type="disulfide bond" evidence="11">
    <location>
        <begin position="114"/>
        <end position="334"/>
    </location>
</feature>
<sequence>MSTRKESGADEPVIESRDQLLIPMQEGEKPREQWRIGTEHEKFVFRTQDHRAPSYDEAGGIRDILLALEKFGWTPVIEGGNIIAMAGEDGTVSLEPAGQLELSGAPLVSLHQTCAETGRHLTQVKEVGEKLGIGFLGLGMWPDKARADLPVMPKGRYRIMMEHMPRVGTMGLDMMLRTCTIQVNLDYSSEADMVKKFRVGLALQPLATALFANSPFTEGKPNGFLSYRSHIWSDTDPARTGMLPFVFEDGFGYERWADYMLDVPMYFVFRDGKYIDAAGQSFRDFLKGELPALPGEKPTMADWTDHMSTAFPEVRLKSFLEMRGADGGPWSRICALPAFWVGLLYDQGALDAAWDLVKDWTMEEREALRNAVPRLALDAPIPGGGVLADIAPAVLKIARAGLAARGQLNSAGDNETGFLSPLDEIAKRRRVPAQDLLDHYHGDWNGSVEPIYKDSL</sequence>
<evidence type="ECO:0000256" key="11">
    <source>
        <dbReference type="PIRSR" id="PIRSR017901-50"/>
    </source>
</evidence>
<keyword evidence="8" id="KW-0809">Transit peptide</keyword>
<evidence type="ECO:0000256" key="4">
    <source>
        <dbReference type="ARBA" id="ARBA00022598"/>
    </source>
</evidence>
<evidence type="ECO:0000313" key="12">
    <source>
        <dbReference type="EMBL" id="ARU16290.1"/>
    </source>
</evidence>
<dbReference type="EMBL" id="CP019602">
    <property type="protein sequence ID" value="ARU16290.1"/>
    <property type="molecule type" value="Genomic_DNA"/>
</dbReference>
<keyword evidence="7 10" id="KW-0067">ATP-binding</keyword>
<keyword evidence="9 11" id="KW-1015">Disulfide bond</keyword>
<dbReference type="Gene3D" id="3.30.590.20">
    <property type="match status" value="1"/>
</dbReference>
<dbReference type="KEGG" id="cman:A9D14_08905"/>
<dbReference type="SUPFAM" id="SSF55931">
    <property type="entry name" value="Glutamine synthetase/guanido kinase"/>
    <property type="match status" value="1"/>
</dbReference>
<evidence type="ECO:0000256" key="6">
    <source>
        <dbReference type="ARBA" id="ARBA00022741"/>
    </source>
</evidence>
<evidence type="ECO:0000256" key="3">
    <source>
        <dbReference type="ARBA" id="ARBA00011153"/>
    </source>
</evidence>
<protein>
    <recommendedName>
        <fullName evidence="10">Glutamate--cysteine ligase</fullName>
        <ecNumber evidence="10">6.3.2.2</ecNumber>
    </recommendedName>
</protein>
<dbReference type="Proteomes" id="UP000195807">
    <property type="component" value="Chromosome"/>
</dbReference>
<dbReference type="NCBIfam" id="TIGR01436">
    <property type="entry name" value="glu_cys_lig_pln"/>
    <property type="match status" value="1"/>
</dbReference>
<dbReference type="Pfam" id="PF04107">
    <property type="entry name" value="GCS2"/>
    <property type="match status" value="1"/>
</dbReference>
<dbReference type="InterPro" id="IPR014746">
    <property type="entry name" value="Gln_synth/guanido_kin_cat_dom"/>
</dbReference>
<accession>A0A1Z1FC01</accession>
<dbReference type="PANTHER" id="PTHR34378">
    <property type="entry name" value="GLUTAMATE--CYSTEINE LIGASE, CHLOROPLASTIC"/>
    <property type="match status" value="1"/>
</dbReference>
<dbReference type="RefSeq" id="WP_066845427.1">
    <property type="nucleotide sequence ID" value="NZ_CP019602.1"/>
</dbReference>
<comment type="catalytic activity">
    <reaction evidence="10">
        <text>L-cysteine + L-glutamate + ATP = gamma-L-glutamyl-L-cysteine + ADP + phosphate + H(+)</text>
        <dbReference type="Rhea" id="RHEA:13285"/>
        <dbReference type="ChEBI" id="CHEBI:15378"/>
        <dbReference type="ChEBI" id="CHEBI:29985"/>
        <dbReference type="ChEBI" id="CHEBI:30616"/>
        <dbReference type="ChEBI" id="CHEBI:35235"/>
        <dbReference type="ChEBI" id="CHEBI:43474"/>
        <dbReference type="ChEBI" id="CHEBI:58173"/>
        <dbReference type="ChEBI" id="CHEBI:456216"/>
        <dbReference type="EC" id="6.3.2.2"/>
    </reaction>
</comment>
<dbReference type="OrthoDB" id="9780152at2"/>
<dbReference type="STRING" id="450378.GCA_001661675_01786"/>